<dbReference type="Proteomes" id="UP000192478">
    <property type="component" value="Chromosome"/>
</dbReference>
<dbReference type="AlphaFoldDB" id="A0AAC9RKZ5"/>
<name>A0AAC9RKZ5_9CLOT</name>
<reference evidence="1 2" key="1">
    <citation type="submission" date="2017-03" db="EMBL/GenBank/DDBJ databases">
        <title>Complete sequence of Clostridium formicaceticum DSM 92.</title>
        <authorList>
            <person name="Poehlein A."/>
            <person name="Karl M."/>
            <person name="Bengelsdorf F.R."/>
            <person name="Duerre P."/>
            <person name="Daniel R."/>
        </authorList>
    </citation>
    <scope>NUCLEOTIDE SEQUENCE [LARGE SCALE GENOMIC DNA]</scope>
    <source>
        <strain evidence="1 2">DSM 92</strain>
    </source>
</reference>
<evidence type="ECO:0000313" key="1">
    <source>
        <dbReference type="EMBL" id="ARE87228.1"/>
    </source>
</evidence>
<organism evidence="1 2">
    <name type="scientific">Clostridium formicaceticum</name>
    <dbReference type="NCBI Taxonomy" id="1497"/>
    <lineage>
        <taxon>Bacteria</taxon>
        <taxon>Bacillati</taxon>
        <taxon>Bacillota</taxon>
        <taxon>Clostridia</taxon>
        <taxon>Eubacteriales</taxon>
        <taxon>Clostridiaceae</taxon>
        <taxon>Clostridium</taxon>
    </lineage>
</organism>
<accession>A0AAC9RKZ5</accession>
<protein>
    <submittedName>
        <fullName evidence="1">GIY-YIG catalytic domain protein</fullName>
    </submittedName>
</protein>
<dbReference type="EMBL" id="CP020559">
    <property type="protein sequence ID" value="ARE87228.1"/>
    <property type="molecule type" value="Genomic_DNA"/>
</dbReference>
<evidence type="ECO:0000313" key="2">
    <source>
        <dbReference type="Proteomes" id="UP000192478"/>
    </source>
</evidence>
<dbReference type="SUPFAM" id="SSF82771">
    <property type="entry name" value="GIY-YIG endonuclease"/>
    <property type="match status" value="1"/>
</dbReference>
<gene>
    <name evidence="1" type="ORF">CLFO_16270</name>
</gene>
<proteinExistence type="predicted"/>
<sequence>MERIILNWYGPYSIDNIKNYDVAYLWGIYAIYRRWGNREKLLYIGKTEREFLERINEHYGSWLWGLRGQLAIRLATLQYSKWAYAIFCKIIGDFTITIFQICH</sequence>
<dbReference type="InterPro" id="IPR035901">
    <property type="entry name" value="GIY-YIG_endonuc_sf"/>
</dbReference>